<proteinExistence type="predicted"/>
<reference evidence="1 2" key="1">
    <citation type="submission" date="2024-08" db="EMBL/GenBank/DDBJ databases">
        <title>Gnathostoma spinigerum genome.</title>
        <authorList>
            <person name="Gonzalez-Bertolin B."/>
            <person name="Monzon S."/>
            <person name="Zaballos A."/>
            <person name="Jimenez P."/>
            <person name="Dekumyoy P."/>
            <person name="Varona S."/>
            <person name="Cuesta I."/>
            <person name="Sumanam S."/>
            <person name="Adisakwattana P."/>
            <person name="Gasser R.B."/>
            <person name="Hernandez-Gonzalez A."/>
            <person name="Young N.D."/>
            <person name="Perteguer M.J."/>
        </authorList>
    </citation>
    <scope>NUCLEOTIDE SEQUENCE [LARGE SCALE GENOMIC DNA]</scope>
    <source>
        <strain evidence="1">AL3</strain>
        <tissue evidence="1">Liver</tissue>
    </source>
</reference>
<keyword evidence="2" id="KW-1185">Reference proteome</keyword>
<comment type="caution">
    <text evidence="1">The sequence shown here is derived from an EMBL/GenBank/DDBJ whole genome shotgun (WGS) entry which is preliminary data.</text>
</comment>
<protein>
    <recommendedName>
        <fullName evidence="3">Neurofibromin</fullName>
    </recommendedName>
</protein>
<dbReference type="EMBL" id="JBGFUD010010155">
    <property type="protein sequence ID" value="MFH4982815.1"/>
    <property type="molecule type" value="Genomic_DNA"/>
</dbReference>
<dbReference type="Proteomes" id="UP001608902">
    <property type="component" value="Unassembled WGS sequence"/>
</dbReference>
<name>A0ABD6F1Q8_9BILA</name>
<sequence>MFSFVVGNSACEPVTPFRLALYLLIQTLDSHHRLFPFTSKQLVMLSSVVFALLRAVNLSYVELCSALQTALGYVDKELFVKFKKRSLLKLF</sequence>
<evidence type="ECO:0000313" key="2">
    <source>
        <dbReference type="Proteomes" id="UP001608902"/>
    </source>
</evidence>
<evidence type="ECO:0000313" key="1">
    <source>
        <dbReference type="EMBL" id="MFH4982815.1"/>
    </source>
</evidence>
<gene>
    <name evidence="1" type="ORF">AB6A40_009524</name>
</gene>
<accession>A0ABD6F1Q8</accession>
<organism evidence="1 2">
    <name type="scientific">Gnathostoma spinigerum</name>
    <dbReference type="NCBI Taxonomy" id="75299"/>
    <lineage>
        <taxon>Eukaryota</taxon>
        <taxon>Metazoa</taxon>
        <taxon>Ecdysozoa</taxon>
        <taxon>Nematoda</taxon>
        <taxon>Chromadorea</taxon>
        <taxon>Rhabditida</taxon>
        <taxon>Spirurina</taxon>
        <taxon>Gnathostomatomorpha</taxon>
        <taxon>Gnathostomatoidea</taxon>
        <taxon>Gnathostomatidae</taxon>
        <taxon>Gnathostoma</taxon>
    </lineage>
</organism>
<evidence type="ECO:0008006" key="3">
    <source>
        <dbReference type="Google" id="ProtNLM"/>
    </source>
</evidence>
<dbReference type="AlphaFoldDB" id="A0ABD6F1Q8"/>